<sequence length="122" mass="12784">MSFLNKLFSFFHGGDSASDTSTDPAYAHMPDNIFHGTSIDPTAIESIDTVNNPAYATLPENVSHDEPIASVPETISSGWDSTDTDFSSSSFGDSFSSSSFGDSFGSGFDSGFSSGSSFGSDF</sequence>
<comment type="caution">
    <text evidence="1">The sequence shown here is derived from an EMBL/GenBank/DDBJ whole genome shotgun (WGS) entry which is preliminary data.</text>
</comment>
<evidence type="ECO:0000313" key="1">
    <source>
        <dbReference type="EMBL" id="MBS6622217.1"/>
    </source>
</evidence>
<reference evidence="1" key="1">
    <citation type="submission" date="2021-02" db="EMBL/GenBank/DDBJ databases">
        <title>Infant gut strain persistence is associated with maternal origin, phylogeny, and functional potential including surface adhesion and iron acquisition.</title>
        <authorList>
            <person name="Lou Y.C."/>
        </authorList>
    </citation>
    <scope>NUCLEOTIDE SEQUENCE</scope>
    <source>
        <strain evidence="1">L2_039_000G1_dasL2_039_000G1_maxbin2.maxbin.077</strain>
    </source>
</reference>
<proteinExistence type="predicted"/>
<accession>A0A9E1M107</accession>
<dbReference type="Proteomes" id="UP000811365">
    <property type="component" value="Unassembled WGS sequence"/>
</dbReference>
<protein>
    <submittedName>
        <fullName evidence="1">Uncharacterized protein</fullName>
    </submittedName>
</protein>
<dbReference type="AlphaFoldDB" id="A0A9E1M107"/>
<dbReference type="EMBL" id="JAGZYH010000029">
    <property type="protein sequence ID" value="MBS6622217.1"/>
    <property type="molecule type" value="Genomic_DNA"/>
</dbReference>
<evidence type="ECO:0000313" key="2">
    <source>
        <dbReference type="Proteomes" id="UP000811365"/>
    </source>
</evidence>
<name>A0A9E1M107_9FIRM</name>
<organism evidence="1 2">
    <name type="scientific">Faecalibacterium prausnitzii</name>
    <dbReference type="NCBI Taxonomy" id="853"/>
    <lineage>
        <taxon>Bacteria</taxon>
        <taxon>Bacillati</taxon>
        <taxon>Bacillota</taxon>
        <taxon>Clostridia</taxon>
        <taxon>Eubacteriales</taxon>
        <taxon>Oscillospiraceae</taxon>
        <taxon>Faecalibacterium</taxon>
    </lineage>
</organism>
<gene>
    <name evidence="1" type="ORF">KH315_08675</name>
</gene>